<organism evidence="6 7">
    <name type="scientific">Evansella caseinilytica</name>
    <dbReference type="NCBI Taxonomy" id="1503961"/>
    <lineage>
        <taxon>Bacteria</taxon>
        <taxon>Bacillati</taxon>
        <taxon>Bacillota</taxon>
        <taxon>Bacilli</taxon>
        <taxon>Bacillales</taxon>
        <taxon>Bacillaceae</taxon>
        <taxon>Evansella</taxon>
    </lineage>
</organism>
<feature type="domain" description="HTH-type transcriptional regulator MT1864/Rv1816-like C-terminal" evidence="5">
    <location>
        <begin position="87"/>
        <end position="182"/>
    </location>
</feature>
<proteinExistence type="predicted"/>
<accession>A0A1H3NZX7</accession>
<evidence type="ECO:0000259" key="4">
    <source>
        <dbReference type="Pfam" id="PF00440"/>
    </source>
</evidence>
<gene>
    <name evidence="6" type="ORF">SAMN05421736_104275</name>
</gene>
<dbReference type="Gene3D" id="1.10.357.10">
    <property type="entry name" value="Tetracycline Repressor, domain 2"/>
    <property type="match status" value="1"/>
</dbReference>
<dbReference type="PANTHER" id="PTHR30055:SF239">
    <property type="entry name" value="TRANSCRIPTIONAL REGULATORY PROTEIN"/>
    <property type="match status" value="1"/>
</dbReference>
<protein>
    <submittedName>
        <fullName evidence="6">DNA-binding transcriptional regulator, AcrR family</fullName>
    </submittedName>
</protein>
<dbReference type="Gene3D" id="1.10.10.60">
    <property type="entry name" value="Homeodomain-like"/>
    <property type="match status" value="1"/>
</dbReference>
<reference evidence="7" key="1">
    <citation type="submission" date="2016-10" db="EMBL/GenBank/DDBJ databases">
        <authorList>
            <person name="Varghese N."/>
            <person name="Submissions S."/>
        </authorList>
    </citation>
    <scope>NUCLEOTIDE SEQUENCE [LARGE SCALE GENOMIC DNA]</scope>
    <source>
        <strain evidence="7">SP</strain>
    </source>
</reference>
<evidence type="ECO:0000256" key="2">
    <source>
        <dbReference type="ARBA" id="ARBA00023125"/>
    </source>
</evidence>
<dbReference type="InterPro" id="IPR025996">
    <property type="entry name" value="MT1864/Rv1816-like_C"/>
</dbReference>
<keyword evidence="1" id="KW-0805">Transcription regulation</keyword>
<dbReference type="InterPro" id="IPR036271">
    <property type="entry name" value="Tet_transcr_reg_TetR-rel_C_sf"/>
</dbReference>
<dbReference type="GO" id="GO:0000976">
    <property type="term" value="F:transcription cis-regulatory region binding"/>
    <property type="evidence" value="ECO:0007669"/>
    <property type="project" value="TreeGrafter"/>
</dbReference>
<sequence length="198" mass="21663">MMALSPRAGLDSVKIVQAASEVADRHGAEAVTIATIARKLNVRPPSLYNHVAGLRELKTMLAVHGGKQLYHSLKQEVGEQQGEEAVLALGKAYIAYTRAHPGLYEFTLRAPDPEAAELQEVASSLLQLIIDMLGTYHLEKEDILHAVRGLRSILHGFSSLEQKGGFGMPLNLDESLEYMLTSYISGVRNGGQQRDTEK</sequence>
<dbReference type="SUPFAM" id="SSF48498">
    <property type="entry name" value="Tetracyclin repressor-like, C-terminal domain"/>
    <property type="match status" value="1"/>
</dbReference>
<dbReference type="Proteomes" id="UP000198935">
    <property type="component" value="Unassembled WGS sequence"/>
</dbReference>
<evidence type="ECO:0000256" key="3">
    <source>
        <dbReference type="ARBA" id="ARBA00023163"/>
    </source>
</evidence>
<keyword evidence="2 6" id="KW-0238">DNA-binding</keyword>
<feature type="domain" description="HTH tetR-type" evidence="4">
    <location>
        <begin position="15"/>
        <end position="50"/>
    </location>
</feature>
<dbReference type="InterPro" id="IPR009057">
    <property type="entry name" value="Homeodomain-like_sf"/>
</dbReference>
<dbReference type="STRING" id="1503961.SAMN05421736_104275"/>
<keyword evidence="7" id="KW-1185">Reference proteome</keyword>
<dbReference type="SUPFAM" id="SSF46689">
    <property type="entry name" value="Homeodomain-like"/>
    <property type="match status" value="1"/>
</dbReference>
<evidence type="ECO:0000259" key="5">
    <source>
        <dbReference type="Pfam" id="PF13305"/>
    </source>
</evidence>
<evidence type="ECO:0000256" key="1">
    <source>
        <dbReference type="ARBA" id="ARBA00023015"/>
    </source>
</evidence>
<dbReference type="InterPro" id="IPR001647">
    <property type="entry name" value="HTH_TetR"/>
</dbReference>
<dbReference type="GO" id="GO:0003700">
    <property type="term" value="F:DNA-binding transcription factor activity"/>
    <property type="evidence" value="ECO:0007669"/>
    <property type="project" value="TreeGrafter"/>
</dbReference>
<keyword evidence="3" id="KW-0804">Transcription</keyword>
<dbReference type="Pfam" id="PF00440">
    <property type="entry name" value="TetR_N"/>
    <property type="match status" value="1"/>
</dbReference>
<evidence type="ECO:0000313" key="6">
    <source>
        <dbReference type="EMBL" id="SDY94368.1"/>
    </source>
</evidence>
<dbReference type="Pfam" id="PF13305">
    <property type="entry name" value="TetR_C_33"/>
    <property type="match status" value="1"/>
</dbReference>
<evidence type="ECO:0000313" key="7">
    <source>
        <dbReference type="Proteomes" id="UP000198935"/>
    </source>
</evidence>
<dbReference type="AlphaFoldDB" id="A0A1H3NZX7"/>
<dbReference type="InterPro" id="IPR050109">
    <property type="entry name" value="HTH-type_TetR-like_transc_reg"/>
</dbReference>
<dbReference type="EMBL" id="FNPI01000004">
    <property type="protein sequence ID" value="SDY94368.1"/>
    <property type="molecule type" value="Genomic_DNA"/>
</dbReference>
<dbReference type="PANTHER" id="PTHR30055">
    <property type="entry name" value="HTH-TYPE TRANSCRIPTIONAL REGULATOR RUTR"/>
    <property type="match status" value="1"/>
</dbReference>
<name>A0A1H3NZX7_9BACI</name>